<keyword evidence="2" id="KW-1185">Reference proteome</keyword>
<dbReference type="Proteomes" id="UP001159363">
    <property type="component" value="Chromosome 14"/>
</dbReference>
<accession>A0ABQ9G515</accession>
<evidence type="ECO:0000313" key="2">
    <source>
        <dbReference type="Proteomes" id="UP001159363"/>
    </source>
</evidence>
<organism evidence="1 2">
    <name type="scientific">Dryococelus australis</name>
    <dbReference type="NCBI Taxonomy" id="614101"/>
    <lineage>
        <taxon>Eukaryota</taxon>
        <taxon>Metazoa</taxon>
        <taxon>Ecdysozoa</taxon>
        <taxon>Arthropoda</taxon>
        <taxon>Hexapoda</taxon>
        <taxon>Insecta</taxon>
        <taxon>Pterygota</taxon>
        <taxon>Neoptera</taxon>
        <taxon>Polyneoptera</taxon>
        <taxon>Phasmatodea</taxon>
        <taxon>Verophasmatodea</taxon>
        <taxon>Anareolatae</taxon>
        <taxon>Phasmatidae</taxon>
        <taxon>Eurycanthinae</taxon>
        <taxon>Dryococelus</taxon>
    </lineage>
</organism>
<sequence length="575" mass="62833">MRCSNDYCSGNRANSLRLLGRKIMQGDMHRGKEGLGSHGLHFGAMTTSLSVLRASLNYEEQGENQERLSVNRAGLFLVFTGTLKDVTEATDSYEPSLKAYLAAARTQWHAGLPLSIMLCTRCQAGETLLELCIPGRLLLDISVPGTDVYNSSRTDASPDPLTEGAAVSERLDCSPPTMANRAQVPAEPLSYIFACGNRARTMPLVGGFSRGSPISSTFAFRRCSIISSSNPQRFSGQPRLRWHALQVRHRLYAQGSELAWSVLVVLLVAMALSSRFNTGSSRSQTRVRLRKRCTQVQYLARRGDGALIAPVIVARNAMPRKRKSKSQHRVLLKGKQPCRLGCIIIEEMGFLSSLPKEGCGECSGRLLVFHQCGPYLFPCEISRRFLQIGIMLIDAAGSTVPGRKWTSDGAQCACLEVLTTAVNTSSSSQLRVLLPALLYVYIHTAPETGPHSAAAASSKSVASSHSEATCSGPRTVSYQHEASGRGSSSPVIFFPTCSGFAPVLNVVCVLLLGLVILHCACMPAPQDYDGGEMEGANTYYYQPLYRHRAPVYWRRTYRYRPKTSQSSSDNFPVTL</sequence>
<evidence type="ECO:0000313" key="1">
    <source>
        <dbReference type="EMBL" id="KAJ8867288.1"/>
    </source>
</evidence>
<protein>
    <submittedName>
        <fullName evidence="1">Uncharacterized protein</fullName>
    </submittedName>
</protein>
<name>A0ABQ9G515_9NEOP</name>
<reference evidence="1 2" key="1">
    <citation type="submission" date="2023-02" db="EMBL/GenBank/DDBJ databases">
        <title>LHISI_Scaffold_Assembly.</title>
        <authorList>
            <person name="Stuart O.P."/>
            <person name="Cleave R."/>
            <person name="Magrath M.J.L."/>
            <person name="Mikheyev A.S."/>
        </authorList>
    </citation>
    <scope>NUCLEOTIDE SEQUENCE [LARGE SCALE GENOMIC DNA]</scope>
    <source>
        <strain evidence="1">Daus_M_001</strain>
        <tissue evidence="1">Leg muscle</tissue>
    </source>
</reference>
<dbReference type="EMBL" id="JARBHB010000015">
    <property type="protein sequence ID" value="KAJ8867288.1"/>
    <property type="molecule type" value="Genomic_DNA"/>
</dbReference>
<comment type="caution">
    <text evidence="1">The sequence shown here is derived from an EMBL/GenBank/DDBJ whole genome shotgun (WGS) entry which is preliminary data.</text>
</comment>
<gene>
    <name evidence="1" type="ORF">PR048_031088</name>
</gene>
<proteinExistence type="predicted"/>